<dbReference type="GeneID" id="20230877"/>
<feature type="non-terminal residue" evidence="1">
    <location>
        <position position="1"/>
    </location>
</feature>
<dbReference type="AlphaFoldDB" id="V4A7U4"/>
<dbReference type="RefSeq" id="XP_009049225.1">
    <property type="nucleotide sequence ID" value="XM_009050977.1"/>
</dbReference>
<dbReference type="HOGENOM" id="CLU_2838543_0_0_1"/>
<dbReference type="EMBL" id="KB200869">
    <property type="protein sequence ID" value="ESP00034.1"/>
    <property type="molecule type" value="Genomic_DNA"/>
</dbReference>
<dbReference type="KEGG" id="lgi:LOTGIDRAFT_112698"/>
<evidence type="ECO:0000313" key="1">
    <source>
        <dbReference type="EMBL" id="ESP00034.1"/>
    </source>
</evidence>
<proteinExistence type="predicted"/>
<accession>V4A7U4</accession>
<sequence>HRSSVHQVTLTEAQYIKKLSQKLSTSSNSHRSSAHQVTLTVAQHINLMLDGEENYKINLTMILNSQ</sequence>
<reference evidence="1 2" key="1">
    <citation type="journal article" date="2013" name="Nature">
        <title>Insights into bilaterian evolution from three spiralian genomes.</title>
        <authorList>
            <person name="Simakov O."/>
            <person name="Marletaz F."/>
            <person name="Cho S.J."/>
            <person name="Edsinger-Gonzales E."/>
            <person name="Havlak P."/>
            <person name="Hellsten U."/>
            <person name="Kuo D.H."/>
            <person name="Larsson T."/>
            <person name="Lv J."/>
            <person name="Arendt D."/>
            <person name="Savage R."/>
            <person name="Osoegawa K."/>
            <person name="de Jong P."/>
            <person name="Grimwood J."/>
            <person name="Chapman J.A."/>
            <person name="Shapiro H."/>
            <person name="Aerts A."/>
            <person name="Otillar R.P."/>
            <person name="Terry A.Y."/>
            <person name="Boore J.L."/>
            <person name="Grigoriev I.V."/>
            <person name="Lindberg D.R."/>
            <person name="Seaver E.C."/>
            <person name="Weisblat D.A."/>
            <person name="Putnam N.H."/>
            <person name="Rokhsar D.S."/>
        </authorList>
    </citation>
    <scope>NUCLEOTIDE SEQUENCE [LARGE SCALE GENOMIC DNA]</scope>
</reference>
<gene>
    <name evidence="1" type="ORF">LOTGIDRAFT_112698</name>
</gene>
<name>V4A7U4_LOTGI</name>
<dbReference type="Proteomes" id="UP000030746">
    <property type="component" value="Unassembled WGS sequence"/>
</dbReference>
<keyword evidence="2" id="KW-1185">Reference proteome</keyword>
<evidence type="ECO:0000313" key="2">
    <source>
        <dbReference type="Proteomes" id="UP000030746"/>
    </source>
</evidence>
<organism evidence="1 2">
    <name type="scientific">Lottia gigantea</name>
    <name type="common">Giant owl limpet</name>
    <dbReference type="NCBI Taxonomy" id="225164"/>
    <lineage>
        <taxon>Eukaryota</taxon>
        <taxon>Metazoa</taxon>
        <taxon>Spiralia</taxon>
        <taxon>Lophotrochozoa</taxon>
        <taxon>Mollusca</taxon>
        <taxon>Gastropoda</taxon>
        <taxon>Patellogastropoda</taxon>
        <taxon>Lottioidea</taxon>
        <taxon>Lottiidae</taxon>
        <taxon>Lottia</taxon>
    </lineage>
</organism>
<dbReference type="CTD" id="20230877"/>
<protein>
    <submittedName>
        <fullName evidence="1">Uncharacterized protein</fullName>
    </submittedName>
</protein>